<protein>
    <submittedName>
        <fullName evidence="1">Uncharacterized protein</fullName>
    </submittedName>
</protein>
<dbReference type="Proteomes" id="UP000564496">
    <property type="component" value="Unassembled WGS sequence"/>
</dbReference>
<dbReference type="AlphaFoldDB" id="A0A7Z0DRY1"/>
<proteinExistence type="predicted"/>
<gene>
    <name evidence="1" type="ORF">BJ988_004970</name>
</gene>
<dbReference type="RefSeq" id="WP_179660526.1">
    <property type="nucleotide sequence ID" value="NZ_JACBZR010000001.1"/>
</dbReference>
<reference evidence="1 2" key="1">
    <citation type="submission" date="2020-07" db="EMBL/GenBank/DDBJ databases">
        <title>Sequencing the genomes of 1000 actinobacteria strains.</title>
        <authorList>
            <person name="Klenk H.-P."/>
        </authorList>
    </citation>
    <scope>NUCLEOTIDE SEQUENCE [LARGE SCALE GENOMIC DNA]</scope>
    <source>
        <strain evidence="1 2">DSM 26487</strain>
    </source>
</reference>
<evidence type="ECO:0000313" key="1">
    <source>
        <dbReference type="EMBL" id="NYI80322.1"/>
    </source>
</evidence>
<sequence length="473" mass="48616">MTVGLSGPATTETVVSLIAATDYIDGAPVQSNSLSLPSKVTIPAGRSSLVVAAQASVLSYDEQVSVKASFAGRTVSTQLTTARAFRAGDSYTVHEPTLAPSGTDGEVRGELRVTLDHPAGPDGATVEFRGQRSYLSAGSMTARVAVYANPYPADSLISGTLVIENGSSSGILIRQDASYAVHPALSELRVPIPVITGRPATATVKLVGPSAQSETIHLTGAGVAVPATVTVPAGATSAAFQIDGIGAGTGSVRAELRGATTSTSVTVGAAIPDECRPQAIDVSEDAYVTNDFYDPLAYQTKVTLGCVAPTNLLIPLHSSNSYALTTPRFVEVTKGSTTGTFALEAIGGGACYYFRCIDELAVEIQAGPIGLSTSRTIAVKPGLWSFFYPRNATTGQHDLEVWMTGRASAGTIVNIATDRPDVLAFPASVEVPAGSRFITVPAVSGDPSAAGTTVRITVSIGRGSQTHEVVLSN</sequence>
<dbReference type="EMBL" id="JACBZR010000001">
    <property type="protein sequence ID" value="NYI80322.1"/>
    <property type="molecule type" value="Genomic_DNA"/>
</dbReference>
<keyword evidence="2" id="KW-1185">Reference proteome</keyword>
<name>A0A7Z0DRY1_9ACTN</name>
<organism evidence="1 2">
    <name type="scientific">Nocardioides panzhihuensis</name>
    <dbReference type="NCBI Taxonomy" id="860243"/>
    <lineage>
        <taxon>Bacteria</taxon>
        <taxon>Bacillati</taxon>
        <taxon>Actinomycetota</taxon>
        <taxon>Actinomycetes</taxon>
        <taxon>Propionibacteriales</taxon>
        <taxon>Nocardioidaceae</taxon>
        <taxon>Nocardioides</taxon>
    </lineage>
</organism>
<evidence type="ECO:0000313" key="2">
    <source>
        <dbReference type="Proteomes" id="UP000564496"/>
    </source>
</evidence>
<accession>A0A7Z0DRY1</accession>
<comment type="caution">
    <text evidence="1">The sequence shown here is derived from an EMBL/GenBank/DDBJ whole genome shotgun (WGS) entry which is preliminary data.</text>
</comment>